<dbReference type="EMBL" id="JAWDJT010000002">
    <property type="protein sequence ID" value="MDU0369657.1"/>
    <property type="molecule type" value="Genomic_DNA"/>
</dbReference>
<keyword evidence="2" id="KW-1185">Reference proteome</keyword>
<proteinExistence type="predicted"/>
<sequence length="65" mass="6989">MMQWCWLPGYANGSKRQPARRLAAAAPGRFIGQAGPHSAEAVSKVLERHAELAEASRVLMSGLSL</sequence>
<dbReference type="Proteomes" id="UP001250698">
    <property type="component" value="Unassembled WGS sequence"/>
</dbReference>
<reference evidence="1 2" key="1">
    <citation type="submission" date="2023-10" db="EMBL/GenBank/DDBJ databases">
        <title>Hymenobacter endophyticus sp. nov., an isolate from the leaf tissues of wheat.</title>
        <authorList>
            <person name="Dai Y."/>
        </authorList>
    </citation>
    <scope>NUCLEOTIDE SEQUENCE [LARGE SCALE GENOMIC DNA]</scope>
    <source>
        <strain evidence="1 2">ZK17L-C2</strain>
    </source>
</reference>
<organism evidence="1 2">
    <name type="scientific">Hymenobacter endophyticus</name>
    <dbReference type="NCBI Taxonomy" id="3076335"/>
    <lineage>
        <taxon>Bacteria</taxon>
        <taxon>Pseudomonadati</taxon>
        <taxon>Bacteroidota</taxon>
        <taxon>Cytophagia</taxon>
        <taxon>Cytophagales</taxon>
        <taxon>Hymenobacteraceae</taxon>
        <taxon>Hymenobacter</taxon>
    </lineage>
</organism>
<comment type="caution">
    <text evidence="1">The sequence shown here is derived from an EMBL/GenBank/DDBJ whole genome shotgun (WGS) entry which is preliminary data.</text>
</comment>
<protein>
    <submittedName>
        <fullName evidence="1">Uncharacterized protein</fullName>
    </submittedName>
</protein>
<gene>
    <name evidence="1" type="ORF">ROI90_04555</name>
</gene>
<evidence type="ECO:0000313" key="1">
    <source>
        <dbReference type="EMBL" id="MDU0369657.1"/>
    </source>
</evidence>
<name>A0ABU3TE87_9BACT</name>
<accession>A0ABU3TE87</accession>
<evidence type="ECO:0000313" key="2">
    <source>
        <dbReference type="Proteomes" id="UP001250698"/>
    </source>
</evidence>
<dbReference type="RefSeq" id="WP_315997148.1">
    <property type="nucleotide sequence ID" value="NZ_JAWDJT010000002.1"/>
</dbReference>